<dbReference type="InterPro" id="IPR007267">
    <property type="entry name" value="GtrA_DPMS_TM"/>
</dbReference>
<dbReference type="Proteomes" id="UP001187346">
    <property type="component" value="Unassembled WGS sequence"/>
</dbReference>
<evidence type="ECO:0000256" key="4">
    <source>
        <dbReference type="ARBA" id="ARBA00023136"/>
    </source>
</evidence>
<evidence type="ECO:0000256" key="2">
    <source>
        <dbReference type="ARBA" id="ARBA00022692"/>
    </source>
</evidence>
<feature type="transmembrane region" description="Helical" evidence="5">
    <location>
        <begin position="21"/>
        <end position="42"/>
    </location>
</feature>
<evidence type="ECO:0000259" key="6">
    <source>
        <dbReference type="Pfam" id="PF04138"/>
    </source>
</evidence>
<dbReference type="EMBL" id="JAWMAJ010000121">
    <property type="protein sequence ID" value="MDV7220194.1"/>
    <property type="molecule type" value="Genomic_DNA"/>
</dbReference>
<organism evidence="7 8">
    <name type="scientific">Streptomyces prunicolor</name>
    <dbReference type="NCBI Taxonomy" id="67348"/>
    <lineage>
        <taxon>Bacteria</taxon>
        <taxon>Bacillati</taxon>
        <taxon>Actinomycetota</taxon>
        <taxon>Actinomycetes</taxon>
        <taxon>Kitasatosporales</taxon>
        <taxon>Streptomycetaceae</taxon>
        <taxon>Streptomyces</taxon>
    </lineage>
</organism>
<accession>A0ABU4FHZ2</accession>
<reference evidence="7 8" key="1">
    <citation type="submission" date="2023-10" db="EMBL/GenBank/DDBJ databases">
        <title>Characterization of rhizosphere-enriched actinobacteria from wheat plants lab-grown on chernevaya soil.</title>
        <authorList>
            <person name="Tikhonova E.N."/>
            <person name="Konopkin A."/>
            <person name="Kravchenko I.K."/>
        </authorList>
    </citation>
    <scope>NUCLEOTIDE SEQUENCE [LARGE SCALE GENOMIC DNA]</scope>
    <source>
        <strain evidence="7 8">RR29</strain>
    </source>
</reference>
<protein>
    <recommendedName>
        <fullName evidence="6">GtrA/DPMS transmembrane domain-containing protein</fullName>
    </recommendedName>
</protein>
<keyword evidence="3 5" id="KW-1133">Transmembrane helix</keyword>
<evidence type="ECO:0000313" key="7">
    <source>
        <dbReference type="EMBL" id="MDV7220194.1"/>
    </source>
</evidence>
<comment type="subcellular location">
    <subcellularLocation>
        <location evidence="1">Membrane</location>
        <topology evidence="1">Multi-pass membrane protein</topology>
    </subcellularLocation>
</comment>
<proteinExistence type="predicted"/>
<sequence>METAMDDAPRTPAAPGPLASFARFTALGGGVGLLSSGAVALLAEQLPWALANALITVASTLLCTELHARFTFGSGRHAGWRRHWQSAGSAAAAYLVTCAAMFVLHLVQSSPGALTEQAVYLGASGLAGLARFLLLRLYVFATGRDRTAANGTWQLRRLQGMLEASAAVGTLQQRQFALASS</sequence>
<evidence type="ECO:0000256" key="3">
    <source>
        <dbReference type="ARBA" id="ARBA00022989"/>
    </source>
</evidence>
<dbReference type="Pfam" id="PF04138">
    <property type="entry name" value="GtrA_DPMS_TM"/>
    <property type="match status" value="1"/>
</dbReference>
<gene>
    <name evidence="7" type="ORF">R5A26_30055</name>
</gene>
<evidence type="ECO:0000313" key="8">
    <source>
        <dbReference type="Proteomes" id="UP001187346"/>
    </source>
</evidence>
<keyword evidence="8" id="KW-1185">Reference proteome</keyword>
<feature type="domain" description="GtrA/DPMS transmembrane" evidence="6">
    <location>
        <begin position="24"/>
        <end position="140"/>
    </location>
</feature>
<feature type="transmembrane region" description="Helical" evidence="5">
    <location>
        <begin position="119"/>
        <end position="139"/>
    </location>
</feature>
<comment type="caution">
    <text evidence="7">The sequence shown here is derived from an EMBL/GenBank/DDBJ whole genome shotgun (WGS) entry which is preliminary data.</text>
</comment>
<evidence type="ECO:0000256" key="1">
    <source>
        <dbReference type="ARBA" id="ARBA00004141"/>
    </source>
</evidence>
<name>A0ABU4FHZ2_9ACTN</name>
<keyword evidence="2 5" id="KW-0812">Transmembrane</keyword>
<evidence type="ECO:0000256" key="5">
    <source>
        <dbReference type="SAM" id="Phobius"/>
    </source>
</evidence>
<keyword evidence="4 5" id="KW-0472">Membrane</keyword>
<feature type="transmembrane region" description="Helical" evidence="5">
    <location>
        <begin position="87"/>
        <end position="107"/>
    </location>
</feature>